<dbReference type="EMBL" id="CAJVCH010526898">
    <property type="protein sequence ID" value="CAG7822610.1"/>
    <property type="molecule type" value="Genomic_DNA"/>
</dbReference>
<evidence type="ECO:0000259" key="1">
    <source>
        <dbReference type="PROSITE" id="PS50055"/>
    </source>
</evidence>
<dbReference type="GO" id="GO:0004725">
    <property type="term" value="F:protein tyrosine phosphatase activity"/>
    <property type="evidence" value="ECO:0007669"/>
    <property type="project" value="InterPro"/>
</dbReference>
<dbReference type="AlphaFoldDB" id="A0A8J2L031"/>
<accession>A0A8J2L031</accession>
<dbReference type="InterPro" id="IPR000242">
    <property type="entry name" value="PTP_cat"/>
</dbReference>
<sequence length="97" mass="11722">MILVERWRVRHDNGPVVIVSHDGKSRVGIYCAAVSCIEQIRLHGEVDVFTTMRTLRRFRPRIMPYLTEYKYIYKIVLHYVLQCLRRRQKQKSKDEEE</sequence>
<dbReference type="Pfam" id="PF00102">
    <property type="entry name" value="Y_phosphatase"/>
    <property type="match status" value="1"/>
</dbReference>
<protein>
    <recommendedName>
        <fullName evidence="1">Tyrosine-protein phosphatase domain-containing protein</fullName>
    </recommendedName>
</protein>
<evidence type="ECO:0000313" key="2">
    <source>
        <dbReference type="EMBL" id="CAG7822610.1"/>
    </source>
</evidence>
<organism evidence="2 3">
    <name type="scientific">Allacma fusca</name>
    <dbReference type="NCBI Taxonomy" id="39272"/>
    <lineage>
        <taxon>Eukaryota</taxon>
        <taxon>Metazoa</taxon>
        <taxon>Ecdysozoa</taxon>
        <taxon>Arthropoda</taxon>
        <taxon>Hexapoda</taxon>
        <taxon>Collembola</taxon>
        <taxon>Symphypleona</taxon>
        <taxon>Sminthuridae</taxon>
        <taxon>Allacma</taxon>
    </lineage>
</organism>
<reference evidence="2" key="1">
    <citation type="submission" date="2021-06" db="EMBL/GenBank/DDBJ databases">
        <authorList>
            <person name="Hodson N. C."/>
            <person name="Mongue J. A."/>
            <person name="Jaron S. K."/>
        </authorList>
    </citation>
    <scope>NUCLEOTIDE SEQUENCE</scope>
</reference>
<gene>
    <name evidence="2" type="ORF">AFUS01_LOCUS32872</name>
</gene>
<comment type="caution">
    <text evidence="2">The sequence shown here is derived from an EMBL/GenBank/DDBJ whole genome shotgun (WGS) entry which is preliminary data.</text>
</comment>
<proteinExistence type="predicted"/>
<keyword evidence="3" id="KW-1185">Reference proteome</keyword>
<dbReference type="PROSITE" id="PS50055">
    <property type="entry name" value="TYR_PHOSPHATASE_PTP"/>
    <property type="match status" value="1"/>
</dbReference>
<dbReference type="Proteomes" id="UP000708208">
    <property type="component" value="Unassembled WGS sequence"/>
</dbReference>
<dbReference type="OrthoDB" id="6144703at2759"/>
<feature type="domain" description="Tyrosine-protein phosphatase" evidence="1">
    <location>
        <begin position="1"/>
        <end position="79"/>
    </location>
</feature>
<name>A0A8J2L031_9HEXA</name>
<evidence type="ECO:0000313" key="3">
    <source>
        <dbReference type="Proteomes" id="UP000708208"/>
    </source>
</evidence>